<feature type="compositionally biased region" description="Basic and acidic residues" evidence="3">
    <location>
        <begin position="68"/>
        <end position="99"/>
    </location>
</feature>
<dbReference type="EMBL" id="KQ964607">
    <property type="protein sequence ID" value="KXN67892.1"/>
    <property type="molecule type" value="Genomic_DNA"/>
</dbReference>
<feature type="domain" description="PUM-HD" evidence="4">
    <location>
        <begin position="72"/>
        <end position="518"/>
    </location>
</feature>
<dbReference type="Pfam" id="PF08144">
    <property type="entry name" value="CPL"/>
    <property type="match status" value="1"/>
</dbReference>
<dbReference type="PANTHER" id="PTHR13389:SF0">
    <property type="entry name" value="PUMILIO HOMOLOG 3"/>
    <property type="match status" value="1"/>
</dbReference>
<name>A0A137NYR7_CONC2</name>
<dbReference type="PANTHER" id="PTHR13389">
    <property type="entry name" value="PUMILIO HOMOLOG 3"/>
    <property type="match status" value="1"/>
</dbReference>
<dbReference type="OrthoDB" id="497380at2759"/>
<dbReference type="InterPro" id="IPR040059">
    <property type="entry name" value="PUM3"/>
</dbReference>
<evidence type="ECO:0000313" key="5">
    <source>
        <dbReference type="EMBL" id="KXN67892.1"/>
    </source>
</evidence>
<dbReference type="InterPro" id="IPR012959">
    <property type="entry name" value="CPL_dom"/>
</dbReference>
<dbReference type="AlphaFoldDB" id="A0A137NYR7"/>
<evidence type="ECO:0000313" key="6">
    <source>
        <dbReference type="Proteomes" id="UP000070444"/>
    </source>
</evidence>
<keyword evidence="1" id="KW-0677">Repeat</keyword>
<dbReference type="GO" id="GO:0006417">
    <property type="term" value="P:regulation of translation"/>
    <property type="evidence" value="ECO:0007669"/>
    <property type="project" value="TreeGrafter"/>
</dbReference>
<dbReference type="SMART" id="SM00025">
    <property type="entry name" value="Pumilio"/>
    <property type="match status" value="5"/>
</dbReference>
<keyword evidence="2" id="KW-0694">RNA-binding</keyword>
<dbReference type="Proteomes" id="UP000070444">
    <property type="component" value="Unassembled WGS sequence"/>
</dbReference>
<feature type="region of interest" description="Disordered" evidence="3">
    <location>
        <begin position="19"/>
        <end position="99"/>
    </location>
</feature>
<dbReference type="InterPro" id="IPR001313">
    <property type="entry name" value="Pumilio_RNA-bd_rpt"/>
</dbReference>
<dbReference type="GO" id="GO:0005730">
    <property type="term" value="C:nucleolus"/>
    <property type="evidence" value="ECO:0007669"/>
    <property type="project" value="EnsemblFungi"/>
</dbReference>
<dbReference type="InterPro" id="IPR033133">
    <property type="entry name" value="PUM-HD"/>
</dbReference>
<feature type="compositionally biased region" description="Acidic residues" evidence="3">
    <location>
        <begin position="36"/>
        <end position="67"/>
    </location>
</feature>
<dbReference type="SUPFAM" id="SSF48371">
    <property type="entry name" value="ARM repeat"/>
    <property type="match status" value="1"/>
</dbReference>
<keyword evidence="6" id="KW-1185">Reference proteome</keyword>
<dbReference type="Gene3D" id="1.25.10.10">
    <property type="entry name" value="Leucine-rich Repeat Variant"/>
    <property type="match status" value="2"/>
</dbReference>
<proteinExistence type="predicted"/>
<protein>
    <submittedName>
        <fullName evidence="5">ARM repeat-containing protein</fullName>
    </submittedName>
</protein>
<reference evidence="5 6" key="1">
    <citation type="journal article" date="2015" name="Genome Biol. Evol.">
        <title>Phylogenomic analyses indicate that early fungi evolved digesting cell walls of algal ancestors of land plants.</title>
        <authorList>
            <person name="Chang Y."/>
            <person name="Wang S."/>
            <person name="Sekimoto S."/>
            <person name="Aerts A.L."/>
            <person name="Choi C."/>
            <person name="Clum A."/>
            <person name="LaButti K.M."/>
            <person name="Lindquist E.A."/>
            <person name="Yee Ngan C."/>
            <person name="Ohm R.A."/>
            <person name="Salamov A.A."/>
            <person name="Grigoriev I.V."/>
            <person name="Spatafora J.W."/>
            <person name="Berbee M.L."/>
        </authorList>
    </citation>
    <scope>NUCLEOTIDE SEQUENCE [LARGE SCALE GENOMIC DNA]</scope>
    <source>
        <strain evidence="5 6">NRRL 28638</strain>
    </source>
</reference>
<evidence type="ECO:0000256" key="1">
    <source>
        <dbReference type="ARBA" id="ARBA00022737"/>
    </source>
</evidence>
<accession>A0A137NYR7</accession>
<evidence type="ECO:0000259" key="4">
    <source>
        <dbReference type="PROSITE" id="PS50303"/>
    </source>
</evidence>
<dbReference type="InterPro" id="IPR011989">
    <property type="entry name" value="ARM-like"/>
</dbReference>
<dbReference type="InterPro" id="IPR016024">
    <property type="entry name" value="ARM-type_fold"/>
</dbReference>
<dbReference type="PROSITE" id="PS50303">
    <property type="entry name" value="PUM_HD"/>
    <property type="match status" value="1"/>
</dbReference>
<sequence length="603" mass="69219">MLYNVFNFEILLANNFPQKPARLNNKKRANSKAKDEEEEVEDLEGEDDAFENYEEEEDYEEVEEEEGFNNHEEDKEARDAEKAEKSREAHQKNKELRGERRALKPNADLIFECKKIWEKLRNKNLKTKERTDLVQRMIDSMGDKVDEITFRHDSSRIVQACLKYGNLDQRNHIADHLKSHFLELAKKLVIKEFYGQVRKMIKHKEASTILEDAYSQYGNAAQRFALLQEFYGPEFVHFKEILADGQAVPNLDEILKTKPEKKESIIKHLFQTLSKTLDKGTLNHTIVHKGLLEFFTHANNDQIQDMIELLKELAVEILHTKEGSLVAMKCFLYATPKDRKAIMKSFKPFVMKIAKEEYGHLVLVQILDAVDDTVLASKSLLSDFVKNISEIISDKYARRVLLYILAGRNPSFLPKDLITLLSENDELKSANSKKDPLTRQKELLKYISNDLIKYIAENASTLLKEPFSSQMINAAMLSAIENKKAATDALLELAKEDPQSLENEHVMNHILSNRVYKSMVANNISPVEGEFFSTQLLEAIEPQIVYHATSYGCFVVLSLFENEKTSGKVKKLLKSHIKKIQKAGSEKPPKKGSEILAEKLLKA</sequence>
<evidence type="ECO:0000256" key="2">
    <source>
        <dbReference type="ARBA" id="ARBA00022884"/>
    </source>
</evidence>
<dbReference type="OMA" id="YGPEFSI"/>
<dbReference type="STRING" id="796925.A0A137NYR7"/>
<evidence type="ECO:0000256" key="3">
    <source>
        <dbReference type="SAM" id="MobiDB-lite"/>
    </source>
</evidence>
<organism evidence="5 6">
    <name type="scientific">Conidiobolus coronatus (strain ATCC 28846 / CBS 209.66 / NRRL 28638)</name>
    <name type="common">Delacroixia coronata</name>
    <dbReference type="NCBI Taxonomy" id="796925"/>
    <lineage>
        <taxon>Eukaryota</taxon>
        <taxon>Fungi</taxon>
        <taxon>Fungi incertae sedis</taxon>
        <taxon>Zoopagomycota</taxon>
        <taxon>Entomophthoromycotina</taxon>
        <taxon>Entomophthoromycetes</taxon>
        <taxon>Entomophthorales</taxon>
        <taxon>Ancylistaceae</taxon>
        <taxon>Conidiobolus</taxon>
    </lineage>
</organism>
<gene>
    <name evidence="5" type="ORF">CONCODRAFT_19321</name>
</gene>
<dbReference type="GO" id="GO:0003729">
    <property type="term" value="F:mRNA binding"/>
    <property type="evidence" value="ECO:0007669"/>
    <property type="project" value="TreeGrafter"/>
</dbReference>